<reference evidence="1 2" key="1">
    <citation type="submission" date="2019-12" db="EMBL/GenBank/DDBJ databases">
        <title>Novel species isolated from a subtropical stream in China.</title>
        <authorList>
            <person name="Lu H."/>
        </authorList>
    </citation>
    <scope>NUCLEOTIDE SEQUENCE [LARGE SCALE GENOMIC DNA]</scope>
    <source>
        <strain evidence="1 2">CY42W</strain>
    </source>
</reference>
<dbReference type="InterPro" id="IPR011990">
    <property type="entry name" value="TPR-like_helical_dom_sf"/>
</dbReference>
<keyword evidence="2" id="KW-1185">Reference proteome</keyword>
<dbReference type="EMBL" id="WWCT01000011">
    <property type="protein sequence ID" value="MYN27639.1"/>
    <property type="molecule type" value="Genomic_DNA"/>
</dbReference>
<organism evidence="1 2">
    <name type="scientific">Duganella levis</name>
    <dbReference type="NCBI Taxonomy" id="2692169"/>
    <lineage>
        <taxon>Bacteria</taxon>
        <taxon>Pseudomonadati</taxon>
        <taxon>Pseudomonadota</taxon>
        <taxon>Betaproteobacteria</taxon>
        <taxon>Burkholderiales</taxon>
        <taxon>Oxalobacteraceae</taxon>
        <taxon>Telluria group</taxon>
        <taxon>Duganella</taxon>
    </lineage>
</organism>
<comment type="caution">
    <text evidence="1">The sequence shown here is derived from an EMBL/GenBank/DDBJ whole genome shotgun (WGS) entry which is preliminary data.</text>
</comment>
<dbReference type="RefSeq" id="WP_161055551.1">
    <property type="nucleotide sequence ID" value="NZ_WWCT01000011.1"/>
</dbReference>
<evidence type="ECO:0000313" key="1">
    <source>
        <dbReference type="EMBL" id="MYN27639.1"/>
    </source>
</evidence>
<sequence>MNAQARAIFDFWFTGDLPRKAWFQKDEAFDREIAQRFGAEIEQALEGGLHHWDAEGPQAALARILVLDQFCRNVYRGTSLAFAGDHQALQAALDMIDAGEDQALAPFERAFVYLPLEHAEDIAMQEQAVALFTRLAEAQPGNQGIAGMLDYAVRHKRVVRRFGRFPHRNEILQRASTPAELEFLKQPGSSF</sequence>
<dbReference type="Gene3D" id="1.20.58.320">
    <property type="entry name" value="TPR-like"/>
    <property type="match status" value="1"/>
</dbReference>
<accession>A0ABW9W0Y2</accession>
<dbReference type="Proteomes" id="UP000642144">
    <property type="component" value="Unassembled WGS sequence"/>
</dbReference>
<protein>
    <submittedName>
        <fullName evidence="1">DUF924 family protein</fullName>
    </submittedName>
</protein>
<dbReference type="SUPFAM" id="SSF48452">
    <property type="entry name" value="TPR-like"/>
    <property type="match status" value="1"/>
</dbReference>
<evidence type="ECO:0000313" key="2">
    <source>
        <dbReference type="Proteomes" id="UP000642144"/>
    </source>
</evidence>
<dbReference type="Pfam" id="PF06041">
    <property type="entry name" value="DUF924"/>
    <property type="match status" value="1"/>
</dbReference>
<dbReference type="Gene3D" id="1.25.40.10">
    <property type="entry name" value="Tetratricopeptide repeat domain"/>
    <property type="match status" value="1"/>
</dbReference>
<proteinExistence type="predicted"/>
<dbReference type="InterPro" id="IPR010323">
    <property type="entry name" value="DUF924"/>
</dbReference>
<gene>
    <name evidence="1" type="ORF">GTP69_14580</name>
</gene>
<name>A0ABW9W0Y2_9BURK</name>